<evidence type="ECO:0000313" key="1">
    <source>
        <dbReference type="EMBL" id="AAW62200.1"/>
    </source>
</evidence>
<dbReference type="Proteomes" id="UP000006375">
    <property type="component" value="Chromosome"/>
</dbReference>
<dbReference type="EMBL" id="CP000009">
    <property type="protein sequence ID" value="AAW62200.1"/>
    <property type="molecule type" value="Genomic_DNA"/>
</dbReference>
<keyword evidence="2" id="KW-1185">Reference proteome</keyword>
<dbReference type="KEGG" id="gox:GOX2469"/>
<dbReference type="HOGENOM" id="CLU_1545449_0_0_5"/>
<dbReference type="RefSeq" id="WP_011253968.1">
    <property type="nucleotide sequence ID" value="NC_006677.1"/>
</dbReference>
<dbReference type="AlphaFoldDB" id="Q5FN47"/>
<reference evidence="1 2" key="1">
    <citation type="journal article" date="2005" name="Nat. Biotechnol.">
        <title>Complete genome sequence of the acetic acid bacterium Gluconobacter oxydans.</title>
        <authorList>
            <person name="Prust C."/>
            <person name="Hoffmeister M."/>
            <person name="Liesegang H."/>
            <person name="Wiezer A."/>
            <person name="Fricke W.F."/>
            <person name="Ehrenreich A."/>
            <person name="Gottschalk G."/>
            <person name="Deppenmeier U."/>
        </authorList>
    </citation>
    <scope>NUCLEOTIDE SEQUENCE [LARGE SCALE GENOMIC DNA]</scope>
    <source>
        <strain evidence="1 2">621H</strain>
    </source>
</reference>
<name>Q5FN47_GLUOX</name>
<gene>
    <name evidence="1" type="ordered locus">GOX2469</name>
</gene>
<accession>Q5FN47</accession>
<organism evidence="1 2">
    <name type="scientific">Gluconobacter oxydans (strain 621H)</name>
    <name type="common">Gluconobacter suboxydans</name>
    <dbReference type="NCBI Taxonomy" id="290633"/>
    <lineage>
        <taxon>Bacteria</taxon>
        <taxon>Pseudomonadati</taxon>
        <taxon>Pseudomonadota</taxon>
        <taxon>Alphaproteobacteria</taxon>
        <taxon>Acetobacterales</taxon>
        <taxon>Acetobacteraceae</taxon>
        <taxon>Gluconobacter</taxon>
    </lineage>
</organism>
<protein>
    <submittedName>
        <fullName evidence="1">Uncharacterized protein</fullName>
    </submittedName>
</protein>
<dbReference type="STRING" id="290633.GOX2469"/>
<proteinExistence type="predicted"/>
<evidence type="ECO:0000313" key="2">
    <source>
        <dbReference type="Proteomes" id="UP000006375"/>
    </source>
</evidence>
<sequence length="173" mass="18988">MATPSIDWTPHLDTIEEMLRGGKTRREIAAHLGVKETSLSSMIKRYGMSGLSPNNSATGGSSPQNAHNRIDWAPLMPALLEMMERVESATVIAKKLGVSPASLSAAMERQVPKAIRSKWKKARQEATHPKKQRAEPILRQPLEAFSDVSWRALFGGNPPPVPDFAFGRGGRLH</sequence>